<gene>
    <name evidence="1" type="ordered locus">MexAM1_META2p1275</name>
</gene>
<keyword evidence="2" id="KW-1185">Reference proteome</keyword>
<proteinExistence type="predicted"/>
<sequence>MPSPAQQHAAAIAAIVADGRLHTSAEFTSAGIHPVYLAKALADERVVQYGRGIYFGSWEQATEHVDLAAVSLSYPGGVVCLGSAAQVHNLSNEDPPEIFYAVEKAKIRRKLKVGPSVPVQGVYWKARDLEVGIEVRTIMGVDVRITDPARTVVDLLRYRNRLGDEPGTKALTDYLRDRHGTVRALWKAAQALDCEDQVEPFLRFAEEVVEAIPPPGRSPGV</sequence>
<dbReference type="AlphaFoldDB" id="C5B6D4"/>
<dbReference type="Proteomes" id="UP000009081">
    <property type="component" value="Plasmid megaplasmid"/>
</dbReference>
<accession>C5B6D4</accession>
<dbReference type="EMBL" id="CP001511">
    <property type="protein sequence ID" value="ACS44016.1"/>
    <property type="molecule type" value="Genomic_DNA"/>
</dbReference>
<dbReference type="OrthoDB" id="9789781at2"/>
<name>C5B6D4_METEA</name>
<protein>
    <recommendedName>
        <fullName evidence="3">Transcriptional regulator, AbiEi antitoxin, Type IV TA system</fullName>
    </recommendedName>
</protein>
<evidence type="ECO:0008006" key="3">
    <source>
        <dbReference type="Google" id="ProtNLM"/>
    </source>
</evidence>
<geneLocation type="plasmid" evidence="1 2">
    <name>megaplasmid</name>
</geneLocation>
<evidence type="ECO:0000313" key="2">
    <source>
        <dbReference type="Proteomes" id="UP000009081"/>
    </source>
</evidence>
<evidence type="ECO:0000313" key="1">
    <source>
        <dbReference type="EMBL" id="ACS44016.1"/>
    </source>
</evidence>
<organism evidence="1 2">
    <name type="scientific">Methylorubrum extorquens (strain ATCC 14718 / DSM 1338 / JCM 2805 / NCIMB 9133 / AM1)</name>
    <name type="common">Methylobacterium extorquens</name>
    <dbReference type="NCBI Taxonomy" id="272630"/>
    <lineage>
        <taxon>Bacteria</taxon>
        <taxon>Pseudomonadati</taxon>
        <taxon>Pseudomonadota</taxon>
        <taxon>Alphaproteobacteria</taxon>
        <taxon>Hyphomicrobiales</taxon>
        <taxon>Methylobacteriaceae</taxon>
        <taxon>Methylorubrum</taxon>
    </lineage>
</organism>
<reference evidence="1 2" key="1">
    <citation type="journal article" date="2009" name="PLoS ONE">
        <title>Methylobacterium genome sequences: a reference blueprint to investigate microbial metabolism of C1 compounds from natural and industrial sources.</title>
        <authorList>
            <person name="Vuilleumier S."/>
            <person name="Chistoserdova L."/>
            <person name="Lee M.-C."/>
            <person name="Bringel F."/>
            <person name="Lajus A."/>
            <person name="Zhou Y."/>
            <person name="Gourion B."/>
            <person name="Barbe V."/>
            <person name="Chang J."/>
            <person name="Cruveiller S."/>
            <person name="Dossat C."/>
            <person name="Gillett W."/>
            <person name="Gruffaz C."/>
            <person name="Haugen E."/>
            <person name="Hourcade E."/>
            <person name="Levy R."/>
            <person name="Mangenot S."/>
            <person name="Muller E."/>
            <person name="Nadalig T."/>
            <person name="Pagni M."/>
            <person name="Penny C."/>
            <person name="Peyraud R."/>
            <person name="Robinson D.G."/>
            <person name="Roche D."/>
            <person name="Rouy Z."/>
            <person name="Saenampechek C."/>
            <person name="Salvignol G."/>
            <person name="Vallenet D."/>
            <person name="Wu Z."/>
            <person name="Marx C.J."/>
            <person name="Vorholt J.A."/>
            <person name="Olson M.V."/>
            <person name="Kaul R."/>
            <person name="Weissenbach J."/>
            <person name="Medigue C."/>
            <person name="Lidstrom M.E."/>
        </authorList>
    </citation>
    <scope>NUCLEOTIDE SEQUENCE [LARGE SCALE GENOMIC DNA]</scope>
    <source>
        <strain evidence="2">ATCC 14718 / DSM 1338 / JCM 2805 / NCIMB 9133 / AM1</strain>
    </source>
</reference>
<dbReference type="HOGENOM" id="CLU_089333_0_1_5"/>
<keyword evidence="1" id="KW-0614">Plasmid</keyword>
<dbReference type="RefSeq" id="WP_003595988.1">
    <property type="nucleotide sequence ID" value="NC_012811.1"/>
</dbReference>
<dbReference type="KEGG" id="mea:Mex_2p1275"/>